<reference evidence="2" key="2">
    <citation type="submission" date="2006-03" db="EMBL/GenBank/DDBJ databases">
        <title>The genome sequence of the Plasmodium falciparum HB3.</title>
        <authorList>
            <consortium name="The Broad Institute Genome Sequencing Platform"/>
            <person name="Birren B."/>
            <person name="Lander E."/>
            <person name="Galagan J."/>
            <person name="Nusbaum C."/>
            <person name="Devon K."/>
            <person name="Henn M."/>
            <person name="Jaffe D."/>
            <person name="Butler J."/>
            <person name="Alvarez P."/>
            <person name="Gnerre S."/>
            <person name="Grabherr M."/>
            <person name="Kleber M."/>
            <person name="Mauceli E."/>
            <person name="Brockman W."/>
            <person name="MacCallum I.A."/>
            <person name="Rounsley S."/>
            <person name="Young S."/>
            <person name="LaButti K."/>
            <person name="Pushparaj V."/>
            <person name="DeCaprio D."/>
            <person name="Crawford M."/>
            <person name="Koehrsen M."/>
            <person name="Engels R."/>
            <person name="Montgomery P."/>
            <person name="Pearson M."/>
            <person name="Howarth C."/>
            <person name="Larson L."/>
            <person name="Luoma S."/>
            <person name="White J."/>
            <person name="Kodira C."/>
            <person name="Zeng Q."/>
            <person name="Oleary S."/>
            <person name="Yandava C."/>
            <person name="Alvarado L."/>
            <person name="Wirth D."/>
            <person name="Volkman S."/>
            <person name="Hartl D."/>
        </authorList>
    </citation>
    <scope>NUCLEOTIDE SEQUENCE [LARGE SCALE GENOMIC DNA]</scope>
</reference>
<protein>
    <submittedName>
        <fullName evidence="1">Uncharacterized protein</fullName>
    </submittedName>
</protein>
<accession>A0A0L7K927</accession>
<dbReference type="AlphaFoldDB" id="A0A0L7K927"/>
<gene>
    <name evidence="1" type="ORF">PFHG_05638</name>
</gene>
<evidence type="ECO:0000313" key="1">
    <source>
        <dbReference type="EMBL" id="KOB59576.1"/>
    </source>
</evidence>
<reference evidence="1 2" key="1">
    <citation type="submission" date="2006-03" db="EMBL/GenBank/DDBJ databases">
        <title>Annotation of Plasmodium falciparum HB3.</title>
        <authorList>
            <consortium name="The Broad Institute Genome Sequencing Platform"/>
            <person name="Volkman S.K."/>
            <person name="Neafsey D.E."/>
            <person name="Dash A.P."/>
            <person name="Chitnis C.E."/>
            <person name="Hartl D.L."/>
            <person name="Young S.K."/>
            <person name="Zeng Q."/>
            <person name="Koehrsen M."/>
            <person name="Alvarado L."/>
            <person name="Berlin A."/>
            <person name="Borenstein D."/>
            <person name="Chapman S.B."/>
            <person name="Chen Z."/>
            <person name="Engels R."/>
            <person name="Freedman E."/>
            <person name="Gellesch M."/>
            <person name="Goldberg J."/>
            <person name="Griggs A."/>
            <person name="Gujja S."/>
            <person name="Heilman E.R."/>
            <person name="Heiman D.I."/>
            <person name="Howarth C."/>
            <person name="Jen D."/>
            <person name="Larson L."/>
            <person name="Mehta T."/>
            <person name="Neiman D."/>
            <person name="Park D."/>
            <person name="Pearson M."/>
            <person name="Roberts A."/>
            <person name="Saif S."/>
            <person name="Shea T."/>
            <person name="Shenoy N."/>
            <person name="Sisk P."/>
            <person name="Stolte C."/>
            <person name="Sykes S."/>
            <person name="Walk T."/>
            <person name="White J."/>
            <person name="Yandava C."/>
            <person name="Haas B."/>
            <person name="Henn M.R."/>
            <person name="Nusbaum C."/>
            <person name="Birren B."/>
        </authorList>
    </citation>
    <scope>NUCLEOTIDE SEQUENCE [LARGE SCALE GENOMIC DNA]</scope>
    <source>
        <strain evidence="1">HB3</strain>
    </source>
</reference>
<dbReference type="EMBL" id="CH671939">
    <property type="protein sequence ID" value="KOB59576.1"/>
    <property type="molecule type" value="Genomic_DNA"/>
</dbReference>
<dbReference type="Proteomes" id="UP000054289">
    <property type="component" value="Unassembled WGS sequence"/>
</dbReference>
<dbReference type="KEGG" id="pfh:PFHG_05638"/>
<dbReference type="OrthoDB" id="365419at2759"/>
<organism evidence="1 2">
    <name type="scientific">Plasmodium falciparum (isolate HB3)</name>
    <dbReference type="NCBI Taxonomy" id="137071"/>
    <lineage>
        <taxon>Eukaryota</taxon>
        <taxon>Sar</taxon>
        <taxon>Alveolata</taxon>
        <taxon>Apicomplexa</taxon>
        <taxon>Aconoidasida</taxon>
        <taxon>Haemosporida</taxon>
        <taxon>Plasmodiidae</taxon>
        <taxon>Plasmodium</taxon>
        <taxon>Plasmodium (Laverania)</taxon>
    </lineage>
</organism>
<sequence>MEEFFKKQKYYDVREIFSFIRENSQIKLDSSFYGITIKSMLMLKNHSIEEAIIIYKDSYNMSIYFTNEIHNFVLCNIYMLEPYLYYYPKGRSKEETSENIRSLEYWKGT</sequence>
<proteinExistence type="predicted"/>
<name>A0A0L7K927_PLAFX</name>
<evidence type="ECO:0000313" key="2">
    <source>
        <dbReference type="Proteomes" id="UP000054289"/>
    </source>
</evidence>